<protein>
    <submittedName>
        <fullName evidence="1">Gamma-glutamyl-gamma-aminobutyrate hydrolase family protein</fullName>
    </submittedName>
</protein>
<dbReference type="InterPro" id="IPR029062">
    <property type="entry name" value="Class_I_gatase-like"/>
</dbReference>
<evidence type="ECO:0000313" key="2">
    <source>
        <dbReference type="Proteomes" id="UP000325122"/>
    </source>
</evidence>
<gene>
    <name evidence="1" type="ORF">F1654_09005</name>
</gene>
<dbReference type="InterPro" id="IPR011697">
    <property type="entry name" value="Peptidase_C26"/>
</dbReference>
<evidence type="ECO:0000313" key="1">
    <source>
        <dbReference type="EMBL" id="KAA5803923.1"/>
    </source>
</evidence>
<dbReference type="Gene3D" id="3.40.50.880">
    <property type="match status" value="1"/>
</dbReference>
<comment type="caution">
    <text evidence="1">The sequence shown here is derived from an EMBL/GenBank/DDBJ whole genome shotgun (WGS) entry which is preliminary data.</text>
</comment>
<dbReference type="RefSeq" id="WP_150023190.1">
    <property type="nucleotide sequence ID" value="NZ_VWOJ01000002.1"/>
</dbReference>
<reference evidence="1 2" key="1">
    <citation type="submission" date="2019-09" db="EMBL/GenBank/DDBJ databases">
        <authorList>
            <person name="Kevbrin V."/>
            <person name="Grouzdev D.S."/>
        </authorList>
    </citation>
    <scope>NUCLEOTIDE SEQUENCE [LARGE SCALE GENOMIC DNA]</scope>
    <source>
        <strain evidence="1 2">G-192</strain>
    </source>
</reference>
<dbReference type="GO" id="GO:0006598">
    <property type="term" value="P:polyamine catabolic process"/>
    <property type="evidence" value="ECO:0007669"/>
    <property type="project" value="TreeGrafter"/>
</dbReference>
<dbReference type="PROSITE" id="PS51273">
    <property type="entry name" value="GATASE_TYPE_1"/>
    <property type="match status" value="1"/>
</dbReference>
<accession>A0A5M6ZGM9</accession>
<dbReference type="Proteomes" id="UP000325122">
    <property type="component" value="Unassembled WGS sequence"/>
</dbReference>
<dbReference type="GO" id="GO:0033969">
    <property type="term" value="F:gamma-glutamyl-gamma-aminobutyrate hydrolase activity"/>
    <property type="evidence" value="ECO:0007669"/>
    <property type="project" value="TreeGrafter"/>
</dbReference>
<sequence length="246" mass="26771">MSEPSCAARRPVIAVTSSAGTDYGVFALIWAGVRLAGGRAVRVTSRTRDVQPDAFDGLILAGGLNIHPDNYGRAVNPAARYDRGRDGLELEWAQAFWALKRPVLAICRGMQLLNVARGGAVNDILDEDLLRTLPSTPLGYMLYRKSVDIAPGTRLSELWGRTRARVNSLHRQAVAELGEGLRVSARGEHGEAQALEGPPGVLRMAVQFHPELMLHRRDMRVLFRALVDAARRCDGESPANASQTGL</sequence>
<dbReference type="SUPFAM" id="SSF52317">
    <property type="entry name" value="Class I glutamine amidotransferase-like"/>
    <property type="match status" value="1"/>
</dbReference>
<keyword evidence="2" id="KW-1185">Reference proteome</keyword>
<dbReference type="PANTHER" id="PTHR43235">
    <property type="entry name" value="GLUTAMINE AMIDOTRANSFERASE PB2B2.05-RELATED"/>
    <property type="match status" value="1"/>
</dbReference>
<keyword evidence="1" id="KW-0378">Hydrolase</keyword>
<dbReference type="AlphaFoldDB" id="A0A5M6ZGM9"/>
<organism evidence="1 2">
    <name type="scientific">Alkalicaulis satelles</name>
    <dbReference type="NCBI Taxonomy" id="2609175"/>
    <lineage>
        <taxon>Bacteria</taxon>
        <taxon>Pseudomonadati</taxon>
        <taxon>Pseudomonadota</taxon>
        <taxon>Alphaproteobacteria</taxon>
        <taxon>Maricaulales</taxon>
        <taxon>Maricaulaceae</taxon>
        <taxon>Alkalicaulis</taxon>
    </lineage>
</organism>
<dbReference type="Pfam" id="PF07722">
    <property type="entry name" value="Peptidase_C26"/>
    <property type="match status" value="1"/>
</dbReference>
<dbReference type="InterPro" id="IPR044668">
    <property type="entry name" value="PuuD-like"/>
</dbReference>
<dbReference type="EMBL" id="VWOJ01000002">
    <property type="protein sequence ID" value="KAA5803923.1"/>
    <property type="molecule type" value="Genomic_DNA"/>
</dbReference>
<dbReference type="PANTHER" id="PTHR43235:SF1">
    <property type="entry name" value="GLUTAMINE AMIDOTRANSFERASE PB2B2.05-RELATED"/>
    <property type="match status" value="1"/>
</dbReference>
<name>A0A5M6ZGM9_9PROT</name>
<dbReference type="GO" id="GO:0005829">
    <property type="term" value="C:cytosol"/>
    <property type="evidence" value="ECO:0007669"/>
    <property type="project" value="TreeGrafter"/>
</dbReference>
<proteinExistence type="predicted"/>